<organism evidence="10 11">
    <name type="scientific">Fasciola hepatica</name>
    <name type="common">Liver fluke</name>
    <dbReference type="NCBI Taxonomy" id="6192"/>
    <lineage>
        <taxon>Eukaryota</taxon>
        <taxon>Metazoa</taxon>
        <taxon>Spiralia</taxon>
        <taxon>Lophotrochozoa</taxon>
        <taxon>Platyhelminthes</taxon>
        <taxon>Trematoda</taxon>
        <taxon>Digenea</taxon>
        <taxon>Plagiorchiida</taxon>
        <taxon>Echinostomata</taxon>
        <taxon>Echinostomatoidea</taxon>
        <taxon>Fasciolidae</taxon>
        <taxon>Fasciola</taxon>
    </lineage>
</organism>
<dbReference type="SMART" id="SM00355">
    <property type="entry name" value="ZnF_C2H2"/>
    <property type="match status" value="5"/>
</dbReference>
<dbReference type="FunFam" id="3.30.160.60:FF:000036">
    <property type="entry name" value="GLI family zinc finger 3"/>
    <property type="match status" value="1"/>
</dbReference>
<dbReference type="PANTHER" id="PTHR45718:SF7">
    <property type="entry name" value="C2H2-TYPE DOMAIN-CONTAINING PROTEIN"/>
    <property type="match status" value="1"/>
</dbReference>
<comment type="subcellular location">
    <subcellularLocation>
        <location evidence="1">Nucleus</location>
    </subcellularLocation>
</comment>
<keyword evidence="11" id="KW-1185">Reference proteome</keyword>
<feature type="domain" description="C2H2-type" evidence="9">
    <location>
        <begin position="385"/>
        <end position="417"/>
    </location>
</feature>
<keyword evidence="5" id="KW-0862">Zinc</keyword>
<feature type="domain" description="C2H2-type" evidence="9">
    <location>
        <begin position="478"/>
        <end position="507"/>
    </location>
</feature>
<evidence type="ECO:0000256" key="6">
    <source>
        <dbReference type="ARBA" id="ARBA00023242"/>
    </source>
</evidence>
<keyword evidence="3" id="KW-0677">Repeat</keyword>
<dbReference type="Pfam" id="PF00096">
    <property type="entry name" value="zf-C2H2"/>
    <property type="match status" value="3"/>
</dbReference>
<evidence type="ECO:0000313" key="10">
    <source>
        <dbReference type="EMBL" id="THD27979.1"/>
    </source>
</evidence>
<dbReference type="PROSITE" id="PS00028">
    <property type="entry name" value="ZINC_FINGER_C2H2_1"/>
    <property type="match status" value="3"/>
</dbReference>
<feature type="domain" description="C2H2-type" evidence="9">
    <location>
        <begin position="448"/>
        <end position="477"/>
    </location>
</feature>
<dbReference type="EMBL" id="JXXN02000270">
    <property type="protein sequence ID" value="THD27979.1"/>
    <property type="molecule type" value="Genomic_DNA"/>
</dbReference>
<evidence type="ECO:0000256" key="5">
    <source>
        <dbReference type="ARBA" id="ARBA00022833"/>
    </source>
</evidence>
<evidence type="ECO:0000256" key="3">
    <source>
        <dbReference type="ARBA" id="ARBA00022737"/>
    </source>
</evidence>
<feature type="region of interest" description="Disordered" evidence="8">
    <location>
        <begin position="320"/>
        <end position="339"/>
    </location>
</feature>
<dbReference type="FunFam" id="3.30.160.60:FF:000031">
    <property type="entry name" value="GLI family zinc finger 3"/>
    <property type="match status" value="1"/>
</dbReference>
<dbReference type="FunFam" id="3.30.160.60:FF:000125">
    <property type="entry name" value="Putative zinc finger protein 143"/>
    <property type="match status" value="1"/>
</dbReference>
<dbReference type="Pfam" id="PF23561">
    <property type="entry name" value="zf-C2H2_15"/>
    <property type="match status" value="1"/>
</dbReference>
<dbReference type="FunFam" id="3.30.160.60:FF:001102">
    <property type="entry name" value="Transcription factor IIIA"/>
    <property type="match status" value="1"/>
</dbReference>
<dbReference type="InterPro" id="IPR013087">
    <property type="entry name" value="Znf_C2H2_type"/>
</dbReference>
<dbReference type="GO" id="GO:0000978">
    <property type="term" value="F:RNA polymerase II cis-regulatory region sequence-specific DNA binding"/>
    <property type="evidence" value="ECO:0007669"/>
    <property type="project" value="TreeGrafter"/>
</dbReference>
<keyword evidence="6" id="KW-0539">Nucleus</keyword>
<dbReference type="InterPro" id="IPR043359">
    <property type="entry name" value="GLI-like"/>
</dbReference>
<proteinExistence type="predicted"/>
<evidence type="ECO:0000256" key="1">
    <source>
        <dbReference type="ARBA" id="ARBA00004123"/>
    </source>
</evidence>
<dbReference type="Proteomes" id="UP000230066">
    <property type="component" value="Unassembled WGS sequence"/>
</dbReference>
<dbReference type="Gene3D" id="3.30.160.60">
    <property type="entry name" value="Classic Zinc Finger"/>
    <property type="match status" value="5"/>
</dbReference>
<dbReference type="SUPFAM" id="SSF57667">
    <property type="entry name" value="beta-beta-alpha zinc fingers"/>
    <property type="match status" value="3"/>
</dbReference>
<dbReference type="InterPro" id="IPR036236">
    <property type="entry name" value="Znf_C2H2_sf"/>
</dbReference>
<evidence type="ECO:0000256" key="7">
    <source>
        <dbReference type="PROSITE-ProRule" id="PRU00042"/>
    </source>
</evidence>
<evidence type="ECO:0000259" key="9">
    <source>
        <dbReference type="PROSITE" id="PS50157"/>
    </source>
</evidence>
<comment type="caution">
    <text evidence="10">The sequence shown here is derived from an EMBL/GenBank/DDBJ whole genome shotgun (WGS) entry which is preliminary data.</text>
</comment>
<evidence type="ECO:0000313" key="11">
    <source>
        <dbReference type="Proteomes" id="UP000230066"/>
    </source>
</evidence>
<dbReference type="PANTHER" id="PTHR45718">
    <property type="entry name" value="TRANSCRIPTIONAL ACTIVATOR CUBITUS INTERRUPTUS"/>
    <property type="match status" value="1"/>
</dbReference>
<feature type="domain" description="C2H2-type" evidence="9">
    <location>
        <begin position="418"/>
        <end position="447"/>
    </location>
</feature>
<name>A0A4E0RGQ1_FASHE</name>
<keyword evidence="4 7" id="KW-0863">Zinc-finger</keyword>
<sequence length="649" mass="73687">MRFSGVIESYAESSNPILKSQFLFSFYRRTHLIDWAENPSVEMDILVSSELVCALEVAVKPPVLSVHLIVLLYRKAKWLRIRVFQSVLGHNCAAVVYLCWIFMFEETNQTTVRWNEENRAFSYAGYDDRISTNSESFLRITARRMPYEYHPEVWTGSTSSAGAFEATYCRETESISEISGNCLTHPADWIGQKAHLTQPVVQEEWNYFGTSELHYCFQSCPSEANLRNAQSSRECSIDLPVADSVVQGSSCSSQSSDRTIQLEIPKELPKVSHPAKPFPGRQRCKSFCEDLPCSPPSPTFLDSILASICPLESSPCTPKSIREQKTTDRWTSVPNPSIPISMEKEDAKPVLCRWINCSLTLPNRKALVTHIELAHIAPYVASKEYRCKWVGCRRQMKPFNARYKLLVHMRIHNGERPSRCTFPGCHKAFSRLENLKIHTRSHTGDRPFVCQHEGCNKAFSNSSDRAKHQRTHIHTKPYACPIQGCSKRYTDPSSLRKHSRIHANLTGRQKGLFSETKPSVYIPTSNHVETLISNTPNYIPEANGLDHITLRNTEIAKQDIADCHKPVDVTQFPFGSPQMPDAVRTDNWSVQSFSESAKTVLDNDIRMDLQAQNSITYGVTIPAVPQPNTRYSKAWTDSFTQNNYVVQHI</sequence>
<gene>
    <name evidence="10" type="ORF">D915_001197</name>
</gene>
<protein>
    <submittedName>
        <fullName evidence="10">Tra-1 protein</fullName>
    </submittedName>
</protein>
<evidence type="ECO:0000256" key="4">
    <source>
        <dbReference type="ARBA" id="ARBA00022771"/>
    </source>
</evidence>
<dbReference type="GO" id="GO:0008270">
    <property type="term" value="F:zinc ion binding"/>
    <property type="evidence" value="ECO:0007669"/>
    <property type="project" value="UniProtKB-KW"/>
</dbReference>
<dbReference type="PROSITE" id="PS50157">
    <property type="entry name" value="ZINC_FINGER_C2H2_2"/>
    <property type="match status" value="4"/>
</dbReference>
<evidence type="ECO:0000256" key="2">
    <source>
        <dbReference type="ARBA" id="ARBA00022723"/>
    </source>
</evidence>
<dbReference type="InterPro" id="IPR056436">
    <property type="entry name" value="Znf-C2H2_ZIC1-5/GLI1-3-like"/>
</dbReference>
<dbReference type="AlphaFoldDB" id="A0A4E0RGQ1"/>
<dbReference type="GO" id="GO:0000981">
    <property type="term" value="F:DNA-binding transcription factor activity, RNA polymerase II-specific"/>
    <property type="evidence" value="ECO:0007669"/>
    <property type="project" value="TreeGrafter"/>
</dbReference>
<keyword evidence="2" id="KW-0479">Metal-binding</keyword>
<evidence type="ECO:0000256" key="8">
    <source>
        <dbReference type="SAM" id="MobiDB-lite"/>
    </source>
</evidence>
<dbReference type="GO" id="GO:0005634">
    <property type="term" value="C:nucleus"/>
    <property type="evidence" value="ECO:0007669"/>
    <property type="project" value="UniProtKB-SubCell"/>
</dbReference>
<reference evidence="10" key="1">
    <citation type="submission" date="2019-03" db="EMBL/GenBank/DDBJ databases">
        <title>Improved annotation for the trematode Fasciola hepatica.</title>
        <authorList>
            <person name="Choi Y.-J."/>
            <person name="Martin J."/>
            <person name="Mitreva M."/>
        </authorList>
    </citation>
    <scope>NUCLEOTIDE SEQUENCE [LARGE SCALE GENOMIC DNA]</scope>
</reference>
<accession>A0A4E0RGQ1</accession>